<dbReference type="GO" id="GO:0016787">
    <property type="term" value="F:hydrolase activity"/>
    <property type="evidence" value="ECO:0007669"/>
    <property type="project" value="UniProtKB-KW"/>
</dbReference>
<dbReference type="EMBL" id="AGCJ01000069">
    <property type="protein sequence ID" value="EHM39361.1"/>
    <property type="molecule type" value="Genomic_DNA"/>
</dbReference>
<gene>
    <name evidence="2" type="ORF">HMPREF0080_01556</name>
</gene>
<dbReference type="PATRIC" id="fig|861450.3.peg.1434"/>
<dbReference type="eggNOG" id="COG3404">
    <property type="taxonomic scope" value="Bacteria"/>
</dbReference>
<organism evidence="2 3">
    <name type="scientific">Anaeroglobus geminatus F0357</name>
    <dbReference type="NCBI Taxonomy" id="861450"/>
    <lineage>
        <taxon>Bacteria</taxon>
        <taxon>Bacillati</taxon>
        <taxon>Bacillota</taxon>
        <taxon>Negativicutes</taxon>
        <taxon>Veillonellales</taxon>
        <taxon>Veillonellaceae</taxon>
        <taxon>Anaeroglobus</taxon>
    </lineage>
</organism>
<feature type="domain" description="Cyclodeaminase/cyclohydrolase" evidence="1">
    <location>
        <begin position="20"/>
        <end position="192"/>
    </location>
</feature>
<keyword evidence="3" id="KW-1185">Reference proteome</keyword>
<accession>G9YIR2</accession>
<dbReference type="HOGENOM" id="CLU_088419_1_0_9"/>
<dbReference type="Pfam" id="PF04961">
    <property type="entry name" value="FTCD_C"/>
    <property type="match status" value="1"/>
</dbReference>
<dbReference type="InterPro" id="IPR036178">
    <property type="entry name" value="Formintransfe-cycloase-like_sf"/>
</dbReference>
<evidence type="ECO:0000313" key="2">
    <source>
        <dbReference type="EMBL" id="EHM39361.1"/>
    </source>
</evidence>
<evidence type="ECO:0000313" key="3">
    <source>
        <dbReference type="Proteomes" id="UP000005481"/>
    </source>
</evidence>
<dbReference type="InterPro" id="IPR007044">
    <property type="entry name" value="Cyclodeamin/CycHdrlase"/>
</dbReference>
<evidence type="ECO:0000259" key="1">
    <source>
        <dbReference type="Pfam" id="PF04961"/>
    </source>
</evidence>
<dbReference type="RefSeq" id="WP_006790523.1">
    <property type="nucleotide sequence ID" value="NZ_JH417603.1"/>
</dbReference>
<proteinExistence type="predicted"/>
<name>G9YIR2_9FIRM</name>
<reference evidence="2 3" key="1">
    <citation type="submission" date="2011-08" db="EMBL/GenBank/DDBJ databases">
        <authorList>
            <person name="Weinstock G."/>
            <person name="Sodergren E."/>
            <person name="Clifton S."/>
            <person name="Fulton L."/>
            <person name="Fulton B."/>
            <person name="Courtney L."/>
            <person name="Fronick C."/>
            <person name="Harrison M."/>
            <person name="Strong C."/>
            <person name="Farmer C."/>
            <person name="Delahaunty K."/>
            <person name="Markovic C."/>
            <person name="Hall O."/>
            <person name="Minx P."/>
            <person name="Tomlinson C."/>
            <person name="Mitreva M."/>
            <person name="Hou S."/>
            <person name="Chen J."/>
            <person name="Wollam A."/>
            <person name="Pepin K.H."/>
            <person name="Johnson M."/>
            <person name="Bhonagiri V."/>
            <person name="Zhang X."/>
            <person name="Suruliraj S."/>
            <person name="Warren W."/>
            <person name="Chinwalla A."/>
            <person name="Mardis E.R."/>
            <person name="Wilson R.K."/>
        </authorList>
    </citation>
    <scope>NUCLEOTIDE SEQUENCE [LARGE SCALE GENOMIC DNA]</scope>
    <source>
        <strain evidence="2 3">F0357</strain>
    </source>
</reference>
<dbReference type="Gene3D" id="1.20.120.680">
    <property type="entry name" value="Formiminotetrahydrofolate cyclodeaminase monomer, up-and-down helical bundle"/>
    <property type="match status" value="1"/>
</dbReference>
<dbReference type="STRING" id="861450.HMPREF0080_01556"/>
<dbReference type="OrthoDB" id="7959174at2"/>
<protein>
    <submittedName>
        <fullName evidence="2">Putative methenyltetrahydrofolate cyclohydrolase</fullName>
    </submittedName>
</protein>
<dbReference type="AlphaFoldDB" id="G9YIR2"/>
<comment type="caution">
    <text evidence="2">The sequence shown here is derived from an EMBL/GenBank/DDBJ whole genome shotgun (WGS) entry which is preliminary data.</text>
</comment>
<dbReference type="Proteomes" id="UP000005481">
    <property type="component" value="Unassembled WGS sequence"/>
</dbReference>
<dbReference type="SUPFAM" id="SSF101262">
    <property type="entry name" value="Methenyltetrahydrofolate cyclohydrolase-like"/>
    <property type="match status" value="1"/>
</dbReference>
<sequence length="216" mass="23610">MKTEILQDFSERRGLENLKINEFLEAAASADPVPGGGSIAALTAASAAALIEMVANLTVDKKSYEAVHAQMMIIKSQLPVLRQSYLRAVDEDADAFSALMDTLRLPKEEAGRAEKVQAAFMRAAEVPLALGQAVFPLLGMARTVVADGNAWAITDGVIAAMNARSAMRAAFYSVRVNLQSVEDAAYVYRTLAVMADYEDRADYEERLIESIYKKRR</sequence>
<keyword evidence="2" id="KW-0378">Hydrolase</keyword>